<keyword evidence="2" id="KW-1185">Reference proteome</keyword>
<reference evidence="1 2" key="1">
    <citation type="journal article" date="2018" name="J. Microbiol.">
        <title>Leifsonia flava sp. nov., a novel actinobacterium isolated from the rhizosphere of Aquilegia viridiflora.</title>
        <authorList>
            <person name="Cai Y."/>
            <person name="Tao W.Z."/>
            <person name="Ma Y.J."/>
            <person name="Cheng J."/>
            <person name="Zhang M.Y."/>
            <person name="Zhang Y.X."/>
        </authorList>
    </citation>
    <scope>NUCLEOTIDE SEQUENCE [LARGE SCALE GENOMIC DNA]</scope>
    <source>
        <strain evidence="1 2">SYP-B2174</strain>
    </source>
</reference>
<organism evidence="1 2">
    <name type="scientific">Orlajensenia leifsoniae</name>
    <dbReference type="NCBI Taxonomy" id="2561933"/>
    <lineage>
        <taxon>Bacteria</taxon>
        <taxon>Bacillati</taxon>
        <taxon>Actinomycetota</taxon>
        <taxon>Actinomycetes</taxon>
        <taxon>Micrococcales</taxon>
        <taxon>Microbacteriaceae</taxon>
        <taxon>Orlajensenia</taxon>
    </lineage>
</organism>
<dbReference type="EMBL" id="SPQZ01000005">
    <property type="protein sequence ID" value="TFV96501.1"/>
    <property type="molecule type" value="Genomic_DNA"/>
</dbReference>
<protein>
    <recommendedName>
        <fullName evidence="3">DUF222 domain-containing protein</fullName>
    </recommendedName>
</protein>
<comment type="caution">
    <text evidence="1">The sequence shown here is derived from an EMBL/GenBank/DDBJ whole genome shotgun (WGS) entry which is preliminary data.</text>
</comment>
<accession>A0A4Y9QVB6</accession>
<feature type="non-terminal residue" evidence="1">
    <location>
        <position position="143"/>
    </location>
</feature>
<dbReference type="AlphaFoldDB" id="A0A4Y9QVB6"/>
<proteinExistence type="predicted"/>
<dbReference type="Proteomes" id="UP000298127">
    <property type="component" value="Unassembled WGS sequence"/>
</dbReference>
<sequence>MSSTATRALAIDLASLDTAWNDALPALGIPDTDPQAQVESMSGPGLLTVNDVLARAERHLAAIRARVAAEIANRSTPELGRDGLAKQQGYRSPAALVAAASGGSTAEAARLIAVGAATASRQAFSGQRMPPRHPHVAAAINTG</sequence>
<gene>
    <name evidence="1" type="ORF">E4M00_14410</name>
</gene>
<evidence type="ECO:0008006" key="3">
    <source>
        <dbReference type="Google" id="ProtNLM"/>
    </source>
</evidence>
<name>A0A4Y9QVB6_9MICO</name>
<evidence type="ECO:0000313" key="1">
    <source>
        <dbReference type="EMBL" id="TFV96501.1"/>
    </source>
</evidence>
<evidence type="ECO:0000313" key="2">
    <source>
        <dbReference type="Proteomes" id="UP000298127"/>
    </source>
</evidence>